<keyword evidence="1" id="KW-1133">Transmembrane helix</keyword>
<proteinExistence type="predicted"/>
<dbReference type="EMBL" id="CP126222">
    <property type="protein sequence ID" value="WIA23111.1"/>
    <property type="molecule type" value="Genomic_DNA"/>
</dbReference>
<reference evidence="2 3" key="1">
    <citation type="submission" date="2023-05" db="EMBL/GenBank/DDBJ databases">
        <title>A 100% complete, gapless, phased diploid assembly of the Scenedesmus obliquus UTEX 3031 genome.</title>
        <authorList>
            <person name="Biondi T.C."/>
            <person name="Hanschen E.R."/>
            <person name="Kwon T."/>
            <person name="Eng W."/>
            <person name="Kruse C.P.S."/>
            <person name="Koehler S.I."/>
            <person name="Kunde Y."/>
            <person name="Gleasner C.D."/>
            <person name="You Mak K.T."/>
            <person name="Polle J."/>
            <person name="Hovde B.T."/>
            <person name="Starkenburg S.R."/>
        </authorList>
    </citation>
    <scope>NUCLEOTIDE SEQUENCE [LARGE SCALE GENOMIC DNA]</scope>
    <source>
        <strain evidence="2 3">DOE0152z</strain>
    </source>
</reference>
<evidence type="ECO:0000313" key="3">
    <source>
        <dbReference type="Proteomes" id="UP001244341"/>
    </source>
</evidence>
<accession>A0ABY8UNU8</accession>
<dbReference type="Proteomes" id="UP001244341">
    <property type="component" value="Chromosome 15b"/>
</dbReference>
<protein>
    <recommendedName>
        <fullName evidence="4">Pherophorin domain-containing protein</fullName>
    </recommendedName>
</protein>
<gene>
    <name evidence="2" type="ORF">OEZ85_001448</name>
</gene>
<evidence type="ECO:0000313" key="2">
    <source>
        <dbReference type="EMBL" id="WIA23111.1"/>
    </source>
</evidence>
<name>A0ABY8UNU8_TETOB</name>
<keyword evidence="1" id="KW-0812">Transmembrane</keyword>
<evidence type="ECO:0000256" key="1">
    <source>
        <dbReference type="SAM" id="Phobius"/>
    </source>
</evidence>
<keyword evidence="3" id="KW-1185">Reference proteome</keyword>
<organism evidence="2 3">
    <name type="scientific">Tetradesmus obliquus</name>
    <name type="common">Green alga</name>
    <name type="synonym">Acutodesmus obliquus</name>
    <dbReference type="NCBI Taxonomy" id="3088"/>
    <lineage>
        <taxon>Eukaryota</taxon>
        <taxon>Viridiplantae</taxon>
        <taxon>Chlorophyta</taxon>
        <taxon>core chlorophytes</taxon>
        <taxon>Chlorophyceae</taxon>
        <taxon>CS clade</taxon>
        <taxon>Sphaeropleales</taxon>
        <taxon>Scenedesmaceae</taxon>
        <taxon>Tetradesmus</taxon>
    </lineage>
</organism>
<sequence length="153" mass="16376">MLATKECWCCPACGCAGIMAGTNWATTDAYMKRRRTPRHHGLGLLLLLLVIAYGGTATTAGTTTTVAGDKVGPFAPIPEPADPVPGGTSSCAWGVPGCPCGYSRNALQQVSFWNVLNHCGRYFKHDLPIMPGWKCCWGWVHGMLIVSTGHNRV</sequence>
<feature type="transmembrane region" description="Helical" evidence="1">
    <location>
        <begin position="41"/>
        <end position="61"/>
    </location>
</feature>
<keyword evidence="1" id="KW-0472">Membrane</keyword>
<evidence type="ECO:0008006" key="4">
    <source>
        <dbReference type="Google" id="ProtNLM"/>
    </source>
</evidence>